<dbReference type="Pfam" id="PF01266">
    <property type="entry name" value="DAO"/>
    <property type="match status" value="1"/>
</dbReference>
<keyword evidence="3" id="KW-0285">Flavoprotein</keyword>
<organism evidence="8 9">
    <name type="scientific">Allosphingosinicella deserti</name>
    <dbReference type="NCBI Taxonomy" id="2116704"/>
    <lineage>
        <taxon>Bacteria</taxon>
        <taxon>Pseudomonadati</taxon>
        <taxon>Pseudomonadota</taxon>
        <taxon>Alphaproteobacteria</taxon>
        <taxon>Sphingomonadales</taxon>
        <taxon>Sphingomonadaceae</taxon>
        <taxon>Allosphingosinicella</taxon>
    </lineage>
</organism>
<dbReference type="AlphaFoldDB" id="A0A2P7QNL2"/>
<evidence type="ECO:0000313" key="8">
    <source>
        <dbReference type="EMBL" id="PSJ39530.1"/>
    </source>
</evidence>
<keyword evidence="5" id="KW-0560">Oxidoreductase</keyword>
<dbReference type="GO" id="GO:0004368">
    <property type="term" value="F:glycerol-3-phosphate dehydrogenase (quinone) activity"/>
    <property type="evidence" value="ECO:0007669"/>
    <property type="project" value="InterPro"/>
</dbReference>
<dbReference type="PANTHER" id="PTHR11985:SF15">
    <property type="entry name" value="GLYCEROL-3-PHOSPHATE DEHYDROGENASE, MITOCHONDRIAL"/>
    <property type="match status" value="1"/>
</dbReference>
<evidence type="ECO:0000313" key="9">
    <source>
        <dbReference type="Proteomes" id="UP000241167"/>
    </source>
</evidence>
<accession>A0A2P7QNL2</accession>
<dbReference type="InterPro" id="IPR038299">
    <property type="entry name" value="DAO_C_sf"/>
</dbReference>
<dbReference type="SUPFAM" id="SSF51905">
    <property type="entry name" value="FAD/NAD(P)-binding domain"/>
    <property type="match status" value="1"/>
</dbReference>
<comment type="similarity">
    <text evidence="2">Belongs to the FAD-dependent glycerol-3-phosphate dehydrogenase family.</text>
</comment>
<evidence type="ECO:0000259" key="7">
    <source>
        <dbReference type="Pfam" id="PF16901"/>
    </source>
</evidence>
<dbReference type="InterPro" id="IPR031656">
    <property type="entry name" value="DAO_C"/>
</dbReference>
<dbReference type="Gene3D" id="3.50.50.60">
    <property type="entry name" value="FAD/NAD(P)-binding domain"/>
    <property type="match status" value="1"/>
</dbReference>
<dbReference type="RefSeq" id="WP_106513431.1">
    <property type="nucleotide sequence ID" value="NZ_PXYI01000004.1"/>
</dbReference>
<dbReference type="InterPro" id="IPR000447">
    <property type="entry name" value="G3P_DH_FAD-dep"/>
</dbReference>
<dbReference type="Gene3D" id="1.10.8.870">
    <property type="entry name" value="Alpha-glycerophosphate oxidase, cap domain"/>
    <property type="match status" value="1"/>
</dbReference>
<evidence type="ECO:0000259" key="6">
    <source>
        <dbReference type="Pfam" id="PF01266"/>
    </source>
</evidence>
<proteinExistence type="inferred from homology"/>
<dbReference type="GO" id="GO:0046168">
    <property type="term" value="P:glycerol-3-phosphate catabolic process"/>
    <property type="evidence" value="ECO:0007669"/>
    <property type="project" value="TreeGrafter"/>
</dbReference>
<keyword evidence="9" id="KW-1185">Reference proteome</keyword>
<dbReference type="EMBL" id="PXYI01000004">
    <property type="protein sequence ID" value="PSJ39530.1"/>
    <property type="molecule type" value="Genomic_DNA"/>
</dbReference>
<evidence type="ECO:0000256" key="2">
    <source>
        <dbReference type="ARBA" id="ARBA00007330"/>
    </source>
</evidence>
<reference evidence="8 9" key="1">
    <citation type="submission" date="2018-03" db="EMBL/GenBank/DDBJ databases">
        <title>The draft genome of Sphingosinicella sp. GL-C-18.</title>
        <authorList>
            <person name="Liu L."/>
            <person name="Li L."/>
            <person name="Liang L."/>
            <person name="Zhang X."/>
            <person name="Wang T."/>
        </authorList>
    </citation>
    <scope>NUCLEOTIDE SEQUENCE [LARGE SCALE GENOMIC DNA]</scope>
    <source>
        <strain evidence="8 9">GL-C-18</strain>
    </source>
</reference>
<keyword evidence="4" id="KW-0274">FAD</keyword>
<dbReference type="InterPro" id="IPR036188">
    <property type="entry name" value="FAD/NAD-bd_sf"/>
</dbReference>
<gene>
    <name evidence="8" type="ORF">C7I55_13060</name>
</gene>
<dbReference type="NCBIfam" id="NF008899">
    <property type="entry name" value="PRK12266.1"/>
    <property type="match status" value="1"/>
</dbReference>
<protein>
    <submittedName>
        <fullName evidence="8">Glycerol-3-phosphate dehydrogenase</fullName>
    </submittedName>
</protein>
<dbReference type="Gene3D" id="3.30.9.10">
    <property type="entry name" value="D-Amino Acid Oxidase, subunit A, domain 2"/>
    <property type="match status" value="1"/>
</dbReference>
<feature type="domain" description="FAD dependent oxidoreductase" evidence="6">
    <location>
        <begin position="5"/>
        <end position="320"/>
    </location>
</feature>
<dbReference type="NCBIfam" id="NF009906">
    <property type="entry name" value="PRK13369.1"/>
    <property type="match status" value="1"/>
</dbReference>
<comment type="caution">
    <text evidence="8">The sequence shown here is derived from an EMBL/GenBank/DDBJ whole genome shotgun (WGS) entry which is preliminary data.</text>
</comment>
<evidence type="ECO:0000256" key="5">
    <source>
        <dbReference type="ARBA" id="ARBA00023002"/>
    </source>
</evidence>
<dbReference type="PRINTS" id="PR01001">
    <property type="entry name" value="FADG3PDH"/>
</dbReference>
<evidence type="ECO:0000256" key="4">
    <source>
        <dbReference type="ARBA" id="ARBA00022827"/>
    </source>
</evidence>
<dbReference type="PANTHER" id="PTHR11985">
    <property type="entry name" value="GLYCEROL-3-PHOSPHATE DEHYDROGENASE"/>
    <property type="match status" value="1"/>
</dbReference>
<dbReference type="InterPro" id="IPR006076">
    <property type="entry name" value="FAD-dep_OxRdtase"/>
</dbReference>
<name>A0A2P7QNL2_9SPHN</name>
<sequence length="480" mass="53254">MDSFDLLIIGGGINGTAIARDAAIRGARVLLVEKDDLAGHTSSASSKLIHGGLRYLEHGQFRLVREGLKERAILLRIAPHIVRPLRFVLPQLKGMRPHWLLRAGLLLYDLFSLRGGLPRSGGVSARDRAIRTPLARPFPLLSYWDAWVDDSRLVVLNAVAAAELGAEIATRTEFLSAARERDGWRVQLSGERSVTATAIVNAAGPWVAATLPRLASDSRSRVRLVKGSHIVVPALWEGDHAYILQQPDRRIVFALPFHGRFTLIGTTDVPVERPEDAAITGEEKRYLCEATDRYFARQDAPCDIVWSYSGVRALFDDGAAEASVVTRDYHLELDDAPGPKLLSVFGGKITTSRALAEEALDRLGIDGRRSTAWLSLPGGDLTPAFLDWLENLSAWMPQPMVARLSHAYGTRLRDIVGDATRLEDLGRHFGAGLYEAELRYLRDHEFARTAEDVLWRRTKLGLDMDEAERRAVDVWIRAKA</sequence>
<evidence type="ECO:0000256" key="3">
    <source>
        <dbReference type="ARBA" id="ARBA00022630"/>
    </source>
</evidence>
<comment type="cofactor">
    <cofactor evidence="1">
        <name>FAD</name>
        <dbReference type="ChEBI" id="CHEBI:57692"/>
    </cofactor>
</comment>
<dbReference type="Pfam" id="PF16901">
    <property type="entry name" value="DAO_C"/>
    <property type="match status" value="1"/>
</dbReference>
<dbReference type="Proteomes" id="UP000241167">
    <property type="component" value="Unassembled WGS sequence"/>
</dbReference>
<dbReference type="OrthoDB" id="9766796at2"/>
<feature type="domain" description="Alpha-glycerophosphate oxidase C-terminal" evidence="7">
    <location>
        <begin position="371"/>
        <end position="472"/>
    </location>
</feature>
<dbReference type="Gene3D" id="6.10.250.1890">
    <property type="match status" value="1"/>
</dbReference>
<evidence type="ECO:0000256" key="1">
    <source>
        <dbReference type="ARBA" id="ARBA00001974"/>
    </source>
</evidence>